<evidence type="ECO:0000259" key="6">
    <source>
        <dbReference type="PROSITE" id="PS51900"/>
    </source>
</evidence>
<dbReference type="RefSeq" id="WP_151756735.1">
    <property type="nucleotide sequence ID" value="NZ_BKZW01000001.1"/>
</dbReference>
<dbReference type="SUPFAM" id="SSF56349">
    <property type="entry name" value="DNA breaking-rejoining enzymes"/>
    <property type="match status" value="1"/>
</dbReference>
<dbReference type="AlphaFoldDB" id="A0A5J4KHG3"/>
<protein>
    <submittedName>
        <fullName evidence="7">Site-specific integrase</fullName>
    </submittedName>
</protein>
<evidence type="ECO:0000256" key="1">
    <source>
        <dbReference type="ARBA" id="ARBA00022908"/>
    </source>
</evidence>
<feature type="domain" description="Core-binding (CB)" evidence="6">
    <location>
        <begin position="59"/>
        <end position="146"/>
    </location>
</feature>
<dbReference type="InterPro" id="IPR004107">
    <property type="entry name" value="Integrase_SAM-like_N"/>
</dbReference>
<comment type="caution">
    <text evidence="7">The sequence shown here is derived from an EMBL/GenBank/DDBJ whole genome shotgun (WGS) entry which is preliminary data.</text>
</comment>
<dbReference type="PROSITE" id="PS51898">
    <property type="entry name" value="TYR_RECOMBINASE"/>
    <property type="match status" value="1"/>
</dbReference>
<gene>
    <name evidence="7" type="ORF">KDW_30560</name>
</gene>
<dbReference type="EMBL" id="BKZW01000001">
    <property type="protein sequence ID" value="GER88894.1"/>
    <property type="molecule type" value="Genomic_DNA"/>
</dbReference>
<evidence type="ECO:0000256" key="2">
    <source>
        <dbReference type="ARBA" id="ARBA00023125"/>
    </source>
</evidence>
<sequence length="381" mass="43903">MGRRIQGEGSVYQRKDGRWVAVITSEEGKKKFSYCKTQKEALKELQLATQAKMQGTLITTKDQKLSEFLTSWLTDTAQPILRDKTYIRYCELVRLHIIPILGKVTLQKITPQHLQRLYKTKREEGYAPQTILHIHRFLHRAFNDAVKWNLMPRNVCNLIEGPRVPKKEMQVLSHEQAHSFLEAAQGDPLETLYILALSTGMRQGELLGLQWKDIHFDNGTLQVKRKIARISNKGFVFSEPKTAKSRRNITLTATALESLKQHRRKQHEQRLAVGPEWEEYDLVFCNMLGRPIEVGNMTRRSFRPILKKAGLPIIRFHDLRHSCASLLLSLGVHPKVVQELLGHSQISITLDTYSHVLPSLQAEAAQRLDTLLSFRQQRHQS</sequence>
<proteinExistence type="predicted"/>
<dbReference type="InterPro" id="IPR010998">
    <property type="entry name" value="Integrase_recombinase_N"/>
</dbReference>
<dbReference type="InterPro" id="IPR044068">
    <property type="entry name" value="CB"/>
</dbReference>
<reference evidence="7 8" key="1">
    <citation type="submission" date="2019-10" db="EMBL/GenBank/DDBJ databases">
        <title>Dictyobacter vulcani sp. nov., within the class Ktedonobacteria, isolated from soil of volcanic Mt. Zao.</title>
        <authorList>
            <person name="Zheng Y."/>
            <person name="Wang C.M."/>
            <person name="Sakai Y."/>
            <person name="Abe K."/>
            <person name="Yokota A."/>
            <person name="Yabe S."/>
        </authorList>
    </citation>
    <scope>NUCLEOTIDE SEQUENCE [LARGE SCALE GENOMIC DNA]</scope>
    <source>
        <strain evidence="7 8">W12</strain>
    </source>
</reference>
<dbReference type="PROSITE" id="PS51900">
    <property type="entry name" value="CB"/>
    <property type="match status" value="1"/>
</dbReference>
<dbReference type="InterPro" id="IPR011010">
    <property type="entry name" value="DNA_brk_join_enz"/>
</dbReference>
<name>A0A5J4KHG3_9CHLR</name>
<dbReference type="GO" id="GO:0003677">
    <property type="term" value="F:DNA binding"/>
    <property type="evidence" value="ECO:0007669"/>
    <property type="project" value="UniProtKB-UniRule"/>
</dbReference>
<keyword evidence="2 4" id="KW-0238">DNA-binding</keyword>
<evidence type="ECO:0000313" key="8">
    <source>
        <dbReference type="Proteomes" id="UP000326912"/>
    </source>
</evidence>
<feature type="domain" description="Tyr recombinase" evidence="5">
    <location>
        <begin position="167"/>
        <end position="366"/>
    </location>
</feature>
<dbReference type="Gene3D" id="1.10.150.130">
    <property type="match status" value="1"/>
</dbReference>
<dbReference type="GO" id="GO:0015074">
    <property type="term" value="P:DNA integration"/>
    <property type="evidence" value="ECO:0007669"/>
    <property type="project" value="UniProtKB-KW"/>
</dbReference>
<evidence type="ECO:0000256" key="3">
    <source>
        <dbReference type="ARBA" id="ARBA00023172"/>
    </source>
</evidence>
<keyword evidence="1" id="KW-0229">DNA integration</keyword>
<dbReference type="Pfam" id="PF00589">
    <property type="entry name" value="Phage_integrase"/>
    <property type="match status" value="1"/>
</dbReference>
<dbReference type="Gene3D" id="1.10.443.10">
    <property type="entry name" value="Intergrase catalytic core"/>
    <property type="match status" value="1"/>
</dbReference>
<dbReference type="PANTHER" id="PTHR30349">
    <property type="entry name" value="PHAGE INTEGRASE-RELATED"/>
    <property type="match status" value="1"/>
</dbReference>
<keyword evidence="3" id="KW-0233">DNA recombination</keyword>
<accession>A0A5J4KHG3</accession>
<dbReference type="GO" id="GO:0006310">
    <property type="term" value="P:DNA recombination"/>
    <property type="evidence" value="ECO:0007669"/>
    <property type="project" value="UniProtKB-KW"/>
</dbReference>
<dbReference type="InterPro" id="IPR050090">
    <property type="entry name" value="Tyrosine_recombinase_XerCD"/>
</dbReference>
<dbReference type="CDD" id="cd01189">
    <property type="entry name" value="INT_ICEBs1_C_like"/>
    <property type="match status" value="1"/>
</dbReference>
<evidence type="ECO:0000313" key="7">
    <source>
        <dbReference type="EMBL" id="GER88894.1"/>
    </source>
</evidence>
<dbReference type="PANTHER" id="PTHR30349:SF91">
    <property type="entry name" value="INTA PROTEIN"/>
    <property type="match status" value="1"/>
</dbReference>
<dbReference type="InterPro" id="IPR002104">
    <property type="entry name" value="Integrase_catalytic"/>
</dbReference>
<keyword evidence="8" id="KW-1185">Reference proteome</keyword>
<dbReference type="Proteomes" id="UP000326912">
    <property type="component" value="Unassembled WGS sequence"/>
</dbReference>
<dbReference type="InterPro" id="IPR013762">
    <property type="entry name" value="Integrase-like_cat_sf"/>
</dbReference>
<evidence type="ECO:0000259" key="5">
    <source>
        <dbReference type="PROSITE" id="PS51898"/>
    </source>
</evidence>
<dbReference type="Pfam" id="PF14659">
    <property type="entry name" value="Phage_int_SAM_3"/>
    <property type="match status" value="1"/>
</dbReference>
<organism evidence="7 8">
    <name type="scientific">Dictyobacter vulcani</name>
    <dbReference type="NCBI Taxonomy" id="2607529"/>
    <lineage>
        <taxon>Bacteria</taxon>
        <taxon>Bacillati</taxon>
        <taxon>Chloroflexota</taxon>
        <taxon>Ktedonobacteria</taxon>
        <taxon>Ktedonobacterales</taxon>
        <taxon>Dictyobacteraceae</taxon>
        <taxon>Dictyobacter</taxon>
    </lineage>
</organism>
<evidence type="ECO:0000256" key="4">
    <source>
        <dbReference type="PROSITE-ProRule" id="PRU01248"/>
    </source>
</evidence>